<feature type="domain" description="DUF1553" evidence="1">
    <location>
        <begin position="74"/>
        <end position="326"/>
    </location>
</feature>
<accession>A0A5C6M3M5</accession>
<dbReference type="InterPro" id="IPR022655">
    <property type="entry name" value="DUF1553"/>
</dbReference>
<keyword evidence="3" id="KW-1185">Reference proteome</keyword>
<protein>
    <recommendedName>
        <fullName evidence="1">DUF1553 domain-containing protein</fullName>
    </recommendedName>
</protein>
<dbReference type="EMBL" id="SRHE01000302">
    <property type="protein sequence ID" value="TWW09350.1"/>
    <property type="molecule type" value="Genomic_DNA"/>
</dbReference>
<reference evidence="2 3" key="1">
    <citation type="submission" date="2019-08" db="EMBL/GenBank/DDBJ databases">
        <title>100 year-old enigma solved: identification of Planctomyces bekefii, the type genus and species of the phylum Planctomycetes.</title>
        <authorList>
            <person name="Svetlana D.N."/>
            <person name="Overmann J."/>
        </authorList>
    </citation>
    <scope>NUCLEOTIDE SEQUENCE [LARGE SCALE GENOMIC DNA]</scope>
    <source>
        <strain evidence="2">Phe10_nw2017</strain>
    </source>
</reference>
<comment type="caution">
    <text evidence="2">The sequence shown here is derived from an EMBL/GenBank/DDBJ whole genome shotgun (WGS) entry which is preliminary data.</text>
</comment>
<proteinExistence type="predicted"/>
<sequence length="383" mass="42952">EDAVWQQLMQQRKAAEDRVAGIRNSVAKVMVMEDQQQRRETFMLQRGLYTNPGAVVQAAVPASLPQVGSQQPLNRLDLAVWLMSEQNPLTARVTVNRFWQQVFGTGLVKTANDFGVQAEVPLHPELLTWLAVEFRDSGWDVKRLMRLMVTSQAYRQSSVVTPEQLERDPENRLLARAPRYRLPSWMLRDQALAVSGLLSGQRGGPAVNVYQPAGVWEEATFGNRKYVQDHGEALYRRSLYVFWRRIIGPTMFFDTASRQTCTVSAVRTNTPLHALLTSNDTAWVEAARVLAERVLLEGGGDAERLERVYQRVLCRPPVAAEREILLGTLQRSRSGYRQDGAAAMALLSVGESPRSQQLAADEHAAWTAVCLAVLNLDEALTKQ</sequence>
<evidence type="ECO:0000259" key="1">
    <source>
        <dbReference type="Pfam" id="PF07587"/>
    </source>
</evidence>
<evidence type="ECO:0000313" key="2">
    <source>
        <dbReference type="EMBL" id="TWW09350.1"/>
    </source>
</evidence>
<dbReference type="Pfam" id="PF07587">
    <property type="entry name" value="PSD1"/>
    <property type="match status" value="1"/>
</dbReference>
<dbReference type="Proteomes" id="UP000321083">
    <property type="component" value="Unassembled WGS sequence"/>
</dbReference>
<evidence type="ECO:0000313" key="3">
    <source>
        <dbReference type="Proteomes" id="UP000321083"/>
    </source>
</evidence>
<dbReference type="AlphaFoldDB" id="A0A5C6M3M5"/>
<dbReference type="PANTHER" id="PTHR35889:SF3">
    <property type="entry name" value="F-BOX DOMAIN-CONTAINING PROTEIN"/>
    <property type="match status" value="1"/>
</dbReference>
<name>A0A5C6M3M5_9PLAN</name>
<dbReference type="PANTHER" id="PTHR35889">
    <property type="entry name" value="CYCLOINULO-OLIGOSACCHARIDE FRUCTANOTRANSFERASE-RELATED"/>
    <property type="match status" value="1"/>
</dbReference>
<reference evidence="2 3" key="2">
    <citation type="submission" date="2019-08" db="EMBL/GenBank/DDBJ databases">
        <authorList>
            <person name="Henke P."/>
        </authorList>
    </citation>
    <scope>NUCLEOTIDE SEQUENCE [LARGE SCALE GENOMIC DNA]</scope>
    <source>
        <strain evidence="2">Phe10_nw2017</strain>
    </source>
</reference>
<organism evidence="2 3">
    <name type="scientific">Planctomyces bekefii</name>
    <dbReference type="NCBI Taxonomy" id="1653850"/>
    <lineage>
        <taxon>Bacteria</taxon>
        <taxon>Pseudomonadati</taxon>
        <taxon>Planctomycetota</taxon>
        <taxon>Planctomycetia</taxon>
        <taxon>Planctomycetales</taxon>
        <taxon>Planctomycetaceae</taxon>
        <taxon>Planctomyces</taxon>
    </lineage>
</organism>
<gene>
    <name evidence="2" type="ORF">E3A20_15200</name>
</gene>
<feature type="non-terminal residue" evidence="2">
    <location>
        <position position="1"/>
    </location>
</feature>